<dbReference type="OrthoDB" id="3026777at2759"/>
<feature type="region of interest" description="Disordered" evidence="6">
    <location>
        <begin position="459"/>
        <end position="502"/>
    </location>
</feature>
<evidence type="ECO:0000256" key="5">
    <source>
        <dbReference type="ARBA" id="ARBA00038227"/>
    </source>
</evidence>
<feature type="transmembrane region" description="Helical" evidence="7">
    <location>
        <begin position="425"/>
        <end position="448"/>
    </location>
</feature>
<keyword evidence="4 7" id="KW-0472">Membrane</keyword>
<dbReference type="GeneID" id="109469806"/>
<evidence type="ECO:0000313" key="11">
    <source>
        <dbReference type="RefSeq" id="XP_019624049.1"/>
    </source>
</evidence>
<dbReference type="GO" id="GO:0022857">
    <property type="term" value="F:transmembrane transporter activity"/>
    <property type="evidence" value="ECO:0007669"/>
    <property type="project" value="InterPro"/>
</dbReference>
<evidence type="ECO:0000259" key="8">
    <source>
        <dbReference type="PROSITE" id="PS50850"/>
    </source>
</evidence>
<feature type="transmembrane region" description="Helical" evidence="7">
    <location>
        <begin position="270"/>
        <end position="295"/>
    </location>
</feature>
<dbReference type="InterPro" id="IPR011701">
    <property type="entry name" value="MFS"/>
</dbReference>
<keyword evidence="3 7" id="KW-1133">Transmembrane helix</keyword>
<dbReference type="InterPro" id="IPR036259">
    <property type="entry name" value="MFS_trans_sf"/>
</dbReference>
<dbReference type="InterPro" id="IPR020846">
    <property type="entry name" value="MFS_dom"/>
</dbReference>
<feature type="transmembrane region" description="Helical" evidence="7">
    <location>
        <begin position="170"/>
        <end position="191"/>
    </location>
</feature>
<feature type="compositionally biased region" description="Low complexity" evidence="6">
    <location>
        <begin position="480"/>
        <end position="492"/>
    </location>
</feature>
<dbReference type="RefSeq" id="XP_019624049.1">
    <property type="nucleotide sequence ID" value="XM_019768490.1"/>
</dbReference>
<feature type="transmembrane region" description="Helical" evidence="7">
    <location>
        <begin position="134"/>
        <end position="158"/>
    </location>
</feature>
<organism evidence="9 11">
    <name type="scientific">Branchiostoma belcheri</name>
    <name type="common">Amphioxus</name>
    <dbReference type="NCBI Taxonomy" id="7741"/>
    <lineage>
        <taxon>Eukaryota</taxon>
        <taxon>Metazoa</taxon>
        <taxon>Chordata</taxon>
        <taxon>Cephalochordata</taxon>
        <taxon>Leptocardii</taxon>
        <taxon>Amphioxiformes</taxon>
        <taxon>Branchiostomatidae</taxon>
        <taxon>Branchiostoma</taxon>
    </lineage>
</organism>
<feature type="domain" description="Major facilitator superfamily (MFS) profile" evidence="8">
    <location>
        <begin position="19"/>
        <end position="453"/>
    </location>
</feature>
<protein>
    <submittedName>
        <fullName evidence="10 12">Solute carrier family 46 member 3-like isoform X1</fullName>
    </submittedName>
    <submittedName>
        <fullName evidence="11">Solute carrier family 46 member 3-like isoform X2</fullName>
    </submittedName>
</protein>
<feature type="transmembrane region" description="Helical" evidence="7">
    <location>
        <begin position="307"/>
        <end position="327"/>
    </location>
</feature>
<gene>
    <name evidence="10 11 12" type="primary">LOC109469806</name>
</gene>
<reference evidence="10 11" key="1">
    <citation type="submission" date="2025-04" db="UniProtKB">
        <authorList>
            <consortium name="RefSeq"/>
        </authorList>
    </citation>
    <scope>IDENTIFICATION</scope>
    <source>
        <tissue evidence="10 11">Gonad</tissue>
    </source>
</reference>
<accession>A0A6P4YQU5</accession>
<feature type="transmembrane region" description="Helical" evidence="7">
    <location>
        <begin position="104"/>
        <end position="128"/>
    </location>
</feature>
<name>A0A6P4YQU5_BRABE</name>
<dbReference type="GO" id="GO:0016020">
    <property type="term" value="C:membrane"/>
    <property type="evidence" value="ECO:0007669"/>
    <property type="project" value="UniProtKB-SubCell"/>
</dbReference>
<dbReference type="PROSITE" id="PS50850">
    <property type="entry name" value="MFS"/>
    <property type="match status" value="1"/>
</dbReference>
<evidence type="ECO:0000256" key="2">
    <source>
        <dbReference type="ARBA" id="ARBA00022692"/>
    </source>
</evidence>
<evidence type="ECO:0000256" key="7">
    <source>
        <dbReference type="SAM" id="Phobius"/>
    </source>
</evidence>
<dbReference type="RefSeq" id="XP_019624051.1">
    <property type="nucleotide sequence ID" value="XM_019768492.1"/>
</dbReference>
<feature type="compositionally biased region" description="Polar residues" evidence="6">
    <location>
        <begin position="493"/>
        <end position="502"/>
    </location>
</feature>
<proteinExistence type="inferred from homology"/>
<comment type="similarity">
    <text evidence="5">Belongs to the major facilitator superfamily. SLC46A family.</text>
</comment>
<dbReference type="PANTHER" id="PTHR23507">
    <property type="entry name" value="ZGC:174356"/>
    <property type="match status" value="1"/>
</dbReference>
<feature type="transmembrane region" description="Helical" evidence="7">
    <location>
        <begin position="197"/>
        <end position="219"/>
    </location>
</feature>
<dbReference type="AlphaFoldDB" id="A0A6P4YQU5"/>
<evidence type="ECO:0000256" key="3">
    <source>
        <dbReference type="ARBA" id="ARBA00022989"/>
    </source>
</evidence>
<dbReference type="KEGG" id="bbel:109469806"/>
<evidence type="ECO:0000256" key="4">
    <source>
        <dbReference type="ARBA" id="ARBA00023136"/>
    </source>
</evidence>
<feature type="transmembrane region" description="Helical" evidence="7">
    <location>
        <begin position="73"/>
        <end position="92"/>
    </location>
</feature>
<dbReference type="PANTHER" id="PTHR23507:SF1">
    <property type="entry name" value="FI18259P1-RELATED"/>
    <property type="match status" value="1"/>
</dbReference>
<keyword evidence="2 7" id="KW-0812">Transmembrane</keyword>
<dbReference type="Pfam" id="PF07690">
    <property type="entry name" value="MFS_1"/>
    <property type="match status" value="1"/>
</dbReference>
<dbReference type="SUPFAM" id="SSF103473">
    <property type="entry name" value="MFS general substrate transporter"/>
    <property type="match status" value="1"/>
</dbReference>
<keyword evidence="9" id="KW-1185">Reference proteome</keyword>
<evidence type="ECO:0000256" key="1">
    <source>
        <dbReference type="ARBA" id="ARBA00004141"/>
    </source>
</evidence>
<evidence type="ECO:0000313" key="12">
    <source>
        <dbReference type="RefSeq" id="XP_019624051.1"/>
    </source>
</evidence>
<evidence type="ECO:0000256" key="6">
    <source>
        <dbReference type="SAM" id="MobiDB-lite"/>
    </source>
</evidence>
<evidence type="ECO:0000313" key="10">
    <source>
        <dbReference type="RefSeq" id="XP_019624048.1"/>
    </source>
</evidence>
<dbReference type="Proteomes" id="UP000515135">
    <property type="component" value="Unplaced"/>
</dbReference>
<dbReference type="RefSeq" id="XP_019624048.1">
    <property type="nucleotide sequence ID" value="XM_019768489.1"/>
</dbReference>
<comment type="subcellular location">
    <subcellularLocation>
        <location evidence="1">Membrane</location>
        <topology evidence="1">Multi-pass membrane protein</topology>
    </subcellularLocation>
</comment>
<sequence>MAVSDVFAWLRKYLTVEPVMLLYMTGAFLQSPILQQLVYQKICIQKYNNTNLCSNLSGHKTEEKFVETTASQYLLYLNVANVIPSVLVLFFLGSWTDRFGRKTAMVMPSVGALISATNLIIQSTYIYAALPYLFIGSIVAGLTGGYACVLMTTYTYITDITDNNTRTWRIGILEAMTGLGATIGSALGGVMVDELGFMSVFILYLVLNAVSIVYIVFWLKETVQKNTGSVQEEDDDSAGGKITALVNIENVKRWGRVICKPREKRGRLHIILLLIAFFISIMIFMGWSDIGFLFVKYQLGSKWTSTLYGTFLAVTGVLAFVGLSVFLPLMSRFLGDTKLGQVGMLSRAASNITVAFTTTVWMLFLGSVMGMFSGFGAASLRSLLSKEVELTEKGALFSVVSSIEVMSQLLASVLFNNLYPATLSFFPGFCFLLMAGSLIIPLGILQWLEMDIKRTKSYSTLEEEGNELEGSPDTRPSDDVQVTQQSPEQQVQPDISNEHASV</sequence>
<evidence type="ECO:0000313" key="9">
    <source>
        <dbReference type="Proteomes" id="UP000515135"/>
    </source>
</evidence>
<dbReference type="Gene3D" id="1.20.1250.20">
    <property type="entry name" value="MFS general substrate transporter like domains"/>
    <property type="match status" value="1"/>
</dbReference>